<feature type="domain" description="RRM" evidence="3">
    <location>
        <begin position="602"/>
        <end position="680"/>
    </location>
</feature>
<reference evidence="4" key="1">
    <citation type="submission" date="2015-06" db="UniProtKB">
        <authorList>
            <consortium name="EnsemblPlants"/>
        </authorList>
    </citation>
    <scope>IDENTIFICATION</scope>
</reference>
<feature type="compositionally biased region" description="Low complexity" evidence="2">
    <location>
        <begin position="156"/>
        <end position="167"/>
    </location>
</feature>
<dbReference type="InterPro" id="IPR035979">
    <property type="entry name" value="RBD_domain_sf"/>
</dbReference>
<organism evidence="4">
    <name type="scientific">Aegilops tauschii</name>
    <name type="common">Tausch's goatgrass</name>
    <name type="synonym">Aegilops squarrosa</name>
    <dbReference type="NCBI Taxonomy" id="37682"/>
    <lineage>
        <taxon>Eukaryota</taxon>
        <taxon>Viridiplantae</taxon>
        <taxon>Streptophyta</taxon>
        <taxon>Embryophyta</taxon>
        <taxon>Tracheophyta</taxon>
        <taxon>Spermatophyta</taxon>
        <taxon>Magnoliopsida</taxon>
        <taxon>Liliopsida</taxon>
        <taxon>Poales</taxon>
        <taxon>Poaceae</taxon>
        <taxon>BOP clade</taxon>
        <taxon>Pooideae</taxon>
        <taxon>Triticodae</taxon>
        <taxon>Triticeae</taxon>
        <taxon>Triticinae</taxon>
        <taxon>Aegilops</taxon>
    </lineage>
</organism>
<protein>
    <submittedName>
        <fullName evidence="4">28 kDa ribonucleoprotein, chloroplastic</fullName>
    </submittedName>
</protein>
<feature type="region of interest" description="Disordered" evidence="2">
    <location>
        <begin position="37"/>
        <end position="61"/>
    </location>
</feature>
<accession>R7VZU8</accession>
<evidence type="ECO:0000256" key="2">
    <source>
        <dbReference type="SAM" id="MobiDB-lite"/>
    </source>
</evidence>
<dbReference type="Gene3D" id="3.30.70.330">
    <property type="match status" value="2"/>
</dbReference>
<evidence type="ECO:0000259" key="3">
    <source>
        <dbReference type="PROSITE" id="PS50102"/>
    </source>
</evidence>
<feature type="compositionally biased region" description="Polar residues" evidence="2">
    <location>
        <begin position="545"/>
        <end position="561"/>
    </location>
</feature>
<dbReference type="AlphaFoldDB" id="R7VZU8"/>
<feature type="compositionally biased region" description="Polar residues" evidence="2">
    <location>
        <begin position="429"/>
        <end position="470"/>
    </location>
</feature>
<dbReference type="ExpressionAtlas" id="R7VZU8">
    <property type="expression patterns" value="baseline"/>
</dbReference>
<dbReference type="InterPro" id="IPR053234">
    <property type="entry name" value="RPM1_Interactor"/>
</dbReference>
<feature type="region of interest" description="Disordered" evidence="2">
    <location>
        <begin position="205"/>
        <end position="225"/>
    </location>
</feature>
<feature type="domain" description="RRM" evidence="3">
    <location>
        <begin position="697"/>
        <end position="777"/>
    </location>
</feature>
<dbReference type="PANTHER" id="PTHR33443">
    <property type="entry name" value="ZGC:112980"/>
    <property type="match status" value="1"/>
</dbReference>
<dbReference type="EnsemblPlants" id="EMT02174">
    <property type="protein sequence ID" value="EMT02174"/>
    <property type="gene ID" value="F775_08678"/>
</dbReference>
<feature type="compositionally biased region" description="Polar residues" evidence="2">
    <location>
        <begin position="514"/>
        <end position="524"/>
    </location>
</feature>
<dbReference type="Pfam" id="PF00076">
    <property type="entry name" value="RRM_1"/>
    <property type="match status" value="2"/>
</dbReference>
<feature type="region of interest" description="Disordered" evidence="2">
    <location>
        <begin position="823"/>
        <end position="845"/>
    </location>
</feature>
<proteinExistence type="predicted"/>
<feature type="compositionally biased region" description="Polar residues" evidence="2">
    <location>
        <begin position="827"/>
        <end position="839"/>
    </location>
</feature>
<dbReference type="SUPFAM" id="SSF54928">
    <property type="entry name" value="RNA-binding domain, RBD"/>
    <property type="match status" value="2"/>
</dbReference>
<keyword evidence="1" id="KW-0694">RNA-binding</keyword>
<dbReference type="InterPro" id="IPR012677">
    <property type="entry name" value="Nucleotide-bd_a/b_plait_sf"/>
</dbReference>
<evidence type="ECO:0000313" key="4">
    <source>
        <dbReference type="EnsemblPlants" id="EMT02174"/>
    </source>
</evidence>
<name>R7VZU8_AEGTA</name>
<sequence>MAGGDSLGCCGGLLQGFCGLAQVFLAPRGRPSAGILARRPGDLCSSSSQAGRTGSPRDAEIISDMEYSPQVARELLFSYYQEEDLPRVARNPPAVAGDLCTSSSQLWRTGSPRDVGVSSGMEESPPVDRELRFDDQEEDLSPVARNSPAAAGDLCSSSSMVGSTGSSRDVAGDPCSCSSMVGWTSWDMEIMMDMEYSLPVARNSPAVAPPQQKGMAGGAEDDDDDDDDCVILDSDPFAAVAVNDEKDGCSDEELQIVAEKGKVACRDFPHSRHLCSNMPFGATSHEKHCAMCYCFVCDAPAPCSYWGNGLSVGDHCHAMDKETKWKMLREAFRCKNLPAPHPETETAVHPAMVSLDRLFLSNQISLQDVVTQNQHTHTSVRASLSVAPTVNAPREGSGTSSAHTAQVTRLGEPTVSAPRAHPVAGAGRGTSNAHTAQVSAPRASSATGVGRSGTSNAHSAQVTRLVQPTVSAPRPQPAAGAGRGTSSTHTAQITHPVEPTVSAARAYSAARTGRGTSSAQSAQITHPVEPTVSAARAYSAARTGRGTSSAQSAQITRPVEQTVSAPRVYPAAGASSNARSAQITYPTTPGGYLPEPNVPEGATVYVGNLPYHIDNERLKLSFQRAGAVLFSKVIYDRETGQSRGFGFVTMNTVQEAEKAVTIYHGSGMYGRPLTVKIAAPRGDARVDAPRRQPGSPLRIFVCNLPSQVDNPRLEELFSKHGKVVDARVVYERREGASCSRGFGFVTMATGEESYKAIRALNKQILEGNALGVKVARERPNQGCLSLGNQIPPENTASQNQHAHTLVGASLNVVPTISAPRAYRATGARSSTSNVSTAQVTRRLDPTVSSPRSALVKKDATCDGTYWRKLLIAGSKNVLKKQPHKCAWLAHASHFHRINGNLNSSSTINGAPCKEMPKYTLPSVKLAGKQFHNSIDVHIENLGVPVKKLGI</sequence>
<feature type="compositionally biased region" description="Polar residues" evidence="2">
    <location>
        <begin position="378"/>
        <end position="388"/>
    </location>
</feature>
<dbReference type="PANTHER" id="PTHR33443:SF13">
    <property type="entry name" value="RRM DOMAIN-CONTAINING PROTEIN"/>
    <property type="match status" value="1"/>
</dbReference>
<evidence type="ECO:0000256" key="1">
    <source>
        <dbReference type="PROSITE-ProRule" id="PRU00176"/>
    </source>
</evidence>
<feature type="region of interest" description="Disordered" evidence="2">
    <location>
        <begin position="378"/>
        <end position="561"/>
    </location>
</feature>
<dbReference type="SMART" id="SM00360">
    <property type="entry name" value="RRM"/>
    <property type="match status" value="2"/>
</dbReference>
<feature type="region of interest" description="Disordered" evidence="2">
    <location>
        <begin position="106"/>
        <end position="171"/>
    </location>
</feature>
<feature type="compositionally biased region" description="Polar residues" evidence="2">
    <location>
        <begin position="397"/>
        <end position="407"/>
    </location>
</feature>
<dbReference type="InterPro" id="IPR000504">
    <property type="entry name" value="RRM_dom"/>
</dbReference>
<dbReference type="GO" id="GO:0003723">
    <property type="term" value="F:RNA binding"/>
    <property type="evidence" value="ECO:0007669"/>
    <property type="project" value="UniProtKB-UniRule"/>
</dbReference>
<dbReference type="PROSITE" id="PS50102">
    <property type="entry name" value="RRM"/>
    <property type="match status" value="2"/>
</dbReference>